<dbReference type="GO" id="GO:0072330">
    <property type="term" value="P:monocarboxylic acid biosynthetic process"/>
    <property type="evidence" value="ECO:0007669"/>
    <property type="project" value="UniProtKB-ARBA"/>
</dbReference>
<dbReference type="SUPFAM" id="SSF53474">
    <property type="entry name" value="alpha/beta-Hydrolases"/>
    <property type="match status" value="1"/>
</dbReference>
<dbReference type="EMBL" id="JAPQKH010000003">
    <property type="protein sequence ID" value="KAJ5109064.1"/>
    <property type="molecule type" value="Genomic_DNA"/>
</dbReference>
<keyword evidence="3" id="KW-1185">Reference proteome</keyword>
<sequence>MEPDYPVPHSSWNNEGSSTVVLIHGACTSRVWWDLTIPHLPSSYHILAPDLPGHGEASQKAYSVQSSSDSIAQLITDKAINSKAHIIAHSLGADVAIHFACAYPDLIDSIFVSGFGSIPQGSLTPVVPYAVWTIQRIENLIPRPVIRWAMDGTDLPATSLSSLDLCRQVMAPRAEWPEPWPARTLIVVAGKGGLIPSADNPKVALRLLETGQRGNSETVAYVHPKMRHPWNRQDPRLFADTAVAWIERKNLPGGFEKLD</sequence>
<dbReference type="AlphaFoldDB" id="A0A9W9KJL8"/>
<evidence type="ECO:0000313" key="3">
    <source>
        <dbReference type="Proteomes" id="UP001149165"/>
    </source>
</evidence>
<organism evidence="2 3">
    <name type="scientific">Penicillium angulare</name>
    <dbReference type="NCBI Taxonomy" id="116970"/>
    <lineage>
        <taxon>Eukaryota</taxon>
        <taxon>Fungi</taxon>
        <taxon>Dikarya</taxon>
        <taxon>Ascomycota</taxon>
        <taxon>Pezizomycotina</taxon>
        <taxon>Eurotiomycetes</taxon>
        <taxon>Eurotiomycetidae</taxon>
        <taxon>Eurotiales</taxon>
        <taxon>Aspergillaceae</taxon>
        <taxon>Penicillium</taxon>
    </lineage>
</organism>
<dbReference type="Gene3D" id="3.40.50.1820">
    <property type="entry name" value="alpha/beta hydrolase"/>
    <property type="match status" value="1"/>
</dbReference>
<dbReference type="PANTHER" id="PTHR43798:SF5">
    <property type="entry name" value="MONOACYLGLYCEROL LIPASE ABHD6"/>
    <property type="match status" value="1"/>
</dbReference>
<dbReference type="GO" id="GO:0016020">
    <property type="term" value="C:membrane"/>
    <property type="evidence" value="ECO:0007669"/>
    <property type="project" value="TreeGrafter"/>
</dbReference>
<reference evidence="2" key="2">
    <citation type="journal article" date="2023" name="IMA Fungus">
        <title>Comparative genomic study of the Penicillium genus elucidates a diverse pangenome and 15 lateral gene transfer events.</title>
        <authorList>
            <person name="Petersen C."/>
            <person name="Sorensen T."/>
            <person name="Nielsen M.R."/>
            <person name="Sondergaard T.E."/>
            <person name="Sorensen J.L."/>
            <person name="Fitzpatrick D.A."/>
            <person name="Frisvad J.C."/>
            <person name="Nielsen K.L."/>
        </authorList>
    </citation>
    <scope>NUCLEOTIDE SEQUENCE</scope>
    <source>
        <strain evidence="2">IBT 30069</strain>
    </source>
</reference>
<reference evidence="2" key="1">
    <citation type="submission" date="2022-11" db="EMBL/GenBank/DDBJ databases">
        <authorList>
            <person name="Petersen C."/>
        </authorList>
    </citation>
    <scope>NUCLEOTIDE SEQUENCE</scope>
    <source>
        <strain evidence="2">IBT 30069</strain>
    </source>
</reference>
<keyword evidence="2" id="KW-0378">Hydrolase</keyword>
<accession>A0A9W9KJL8</accession>
<dbReference type="Proteomes" id="UP001149165">
    <property type="component" value="Unassembled WGS sequence"/>
</dbReference>
<comment type="caution">
    <text evidence="2">The sequence shown here is derived from an EMBL/GenBank/DDBJ whole genome shotgun (WGS) entry which is preliminary data.</text>
</comment>
<dbReference type="Pfam" id="PF00561">
    <property type="entry name" value="Abhydrolase_1"/>
    <property type="match status" value="1"/>
</dbReference>
<dbReference type="InterPro" id="IPR000073">
    <property type="entry name" value="AB_hydrolase_1"/>
</dbReference>
<dbReference type="PRINTS" id="PR00111">
    <property type="entry name" value="ABHYDROLASE"/>
</dbReference>
<dbReference type="GO" id="GO:0017000">
    <property type="term" value="P:antibiotic biosynthetic process"/>
    <property type="evidence" value="ECO:0007669"/>
    <property type="project" value="UniProtKB-ARBA"/>
</dbReference>
<proteinExistence type="predicted"/>
<gene>
    <name evidence="2" type="ORF">N7456_005739</name>
</gene>
<dbReference type="GO" id="GO:0047372">
    <property type="term" value="F:monoacylglycerol lipase activity"/>
    <property type="evidence" value="ECO:0007669"/>
    <property type="project" value="TreeGrafter"/>
</dbReference>
<feature type="domain" description="AB hydrolase-1" evidence="1">
    <location>
        <begin position="19"/>
        <end position="114"/>
    </location>
</feature>
<dbReference type="OrthoDB" id="8119704at2759"/>
<evidence type="ECO:0000313" key="2">
    <source>
        <dbReference type="EMBL" id="KAJ5109064.1"/>
    </source>
</evidence>
<dbReference type="InterPro" id="IPR050266">
    <property type="entry name" value="AB_hydrolase_sf"/>
</dbReference>
<evidence type="ECO:0000259" key="1">
    <source>
        <dbReference type="Pfam" id="PF00561"/>
    </source>
</evidence>
<name>A0A9W9KJL8_9EURO</name>
<dbReference type="PANTHER" id="PTHR43798">
    <property type="entry name" value="MONOACYLGLYCEROL LIPASE"/>
    <property type="match status" value="1"/>
</dbReference>
<dbReference type="InterPro" id="IPR029058">
    <property type="entry name" value="AB_hydrolase_fold"/>
</dbReference>
<protein>
    <submittedName>
        <fullName evidence="2">Alpha/beta hydrolase fold-1</fullName>
    </submittedName>
</protein>
<dbReference type="GO" id="GO:0046464">
    <property type="term" value="P:acylglycerol catabolic process"/>
    <property type="evidence" value="ECO:0007669"/>
    <property type="project" value="TreeGrafter"/>
</dbReference>